<keyword evidence="8" id="KW-0812">Transmembrane</keyword>
<dbReference type="InterPro" id="IPR004872">
    <property type="entry name" value="Lipoprotein_NlpA"/>
</dbReference>
<sequence length="321" mass="33596">MRGSMSTENSPDPTPALPEKPGRGKGFFAGIGAAVVAVVAAVVLVVVFTSGGGADSAGRTTVRIGVTDASQDYWQTFTQLAADQGIDVKLVNFSDYTQANPALSQGQLDLNEFQHILFLANYNVSANDTLTPIGSTYVVPLSLYSRKHATLADIPAGGTIAIPNDATNQGRALLVLQAAGLLHLRGGGTALSTPAEIDEATAKVKVTPIDASQTVTALPSVDAAIVNNNFALDGGLDPSKALFNDDPKSPAAEPYINAFVARAADKDNPTYQKLVRIYRDPKVSGQVQAQSKGTSVLVERPQADLESILARLEQTVRAAKP</sequence>
<evidence type="ECO:0000256" key="1">
    <source>
        <dbReference type="ARBA" id="ARBA00004635"/>
    </source>
</evidence>
<comment type="similarity">
    <text evidence="2">Belongs to the NlpA lipoprotein family.</text>
</comment>
<feature type="region of interest" description="Disordered" evidence="7">
    <location>
        <begin position="1"/>
        <end position="21"/>
    </location>
</feature>
<dbReference type="PANTHER" id="PTHR30429:SF3">
    <property type="entry name" value="LIPOPROTEIN"/>
    <property type="match status" value="1"/>
</dbReference>
<dbReference type="Gene3D" id="3.40.190.10">
    <property type="entry name" value="Periplasmic binding protein-like II"/>
    <property type="match status" value="2"/>
</dbReference>
<dbReference type="PANTHER" id="PTHR30429">
    <property type="entry name" value="D-METHIONINE-BINDING LIPOPROTEIN METQ"/>
    <property type="match status" value="1"/>
</dbReference>
<feature type="compositionally biased region" description="Polar residues" evidence="7">
    <location>
        <begin position="1"/>
        <end position="11"/>
    </location>
</feature>
<dbReference type="OrthoDB" id="9812878at2"/>
<feature type="transmembrane region" description="Helical" evidence="8">
    <location>
        <begin position="27"/>
        <end position="49"/>
    </location>
</feature>
<evidence type="ECO:0000256" key="2">
    <source>
        <dbReference type="ARBA" id="ARBA00008973"/>
    </source>
</evidence>
<organism evidence="9 10">
    <name type="scientific">Amycolatopsis acidicola</name>
    <dbReference type="NCBI Taxonomy" id="2596893"/>
    <lineage>
        <taxon>Bacteria</taxon>
        <taxon>Bacillati</taxon>
        <taxon>Actinomycetota</taxon>
        <taxon>Actinomycetes</taxon>
        <taxon>Pseudonocardiales</taxon>
        <taxon>Pseudonocardiaceae</taxon>
        <taxon>Amycolatopsis</taxon>
    </lineage>
</organism>
<reference evidence="9" key="1">
    <citation type="submission" date="2019-09" db="EMBL/GenBank/DDBJ databases">
        <authorList>
            <person name="Teo W.F.A."/>
            <person name="Duangmal K."/>
        </authorList>
    </citation>
    <scope>NUCLEOTIDE SEQUENCE [LARGE SCALE GENOMIC DNA]</scope>
    <source>
        <strain evidence="9">K81G1</strain>
    </source>
</reference>
<dbReference type="SUPFAM" id="SSF53850">
    <property type="entry name" value="Periplasmic binding protein-like II"/>
    <property type="match status" value="1"/>
</dbReference>
<keyword evidence="4 8" id="KW-0472">Membrane</keyword>
<dbReference type="Proteomes" id="UP000319769">
    <property type="component" value="Unassembled WGS sequence"/>
</dbReference>
<keyword evidence="3" id="KW-0732">Signal</keyword>
<evidence type="ECO:0000313" key="9">
    <source>
        <dbReference type="EMBL" id="KAA9159645.1"/>
    </source>
</evidence>
<protein>
    <submittedName>
        <fullName evidence="9">Methionine ABC transporter substrate-binding protein</fullName>
    </submittedName>
</protein>
<keyword evidence="6" id="KW-0449">Lipoprotein</keyword>
<evidence type="ECO:0000256" key="6">
    <source>
        <dbReference type="ARBA" id="ARBA00023288"/>
    </source>
</evidence>
<evidence type="ECO:0000256" key="4">
    <source>
        <dbReference type="ARBA" id="ARBA00023136"/>
    </source>
</evidence>
<keyword evidence="8" id="KW-1133">Transmembrane helix</keyword>
<evidence type="ECO:0000256" key="8">
    <source>
        <dbReference type="SAM" id="Phobius"/>
    </source>
</evidence>
<evidence type="ECO:0000256" key="5">
    <source>
        <dbReference type="ARBA" id="ARBA00023139"/>
    </source>
</evidence>
<name>A0A5N0UZZ7_9PSEU</name>
<proteinExistence type="inferred from homology"/>
<gene>
    <name evidence="9" type="ORF">FPZ12_019970</name>
</gene>
<accession>A0A5N0UZZ7</accession>
<dbReference type="Pfam" id="PF03180">
    <property type="entry name" value="Lipoprotein_9"/>
    <property type="match status" value="1"/>
</dbReference>
<keyword evidence="10" id="KW-1185">Reference proteome</keyword>
<evidence type="ECO:0000313" key="10">
    <source>
        <dbReference type="Proteomes" id="UP000319769"/>
    </source>
</evidence>
<dbReference type="EMBL" id="VMNW02000028">
    <property type="protein sequence ID" value="KAA9159645.1"/>
    <property type="molecule type" value="Genomic_DNA"/>
</dbReference>
<dbReference type="AlphaFoldDB" id="A0A5N0UZZ7"/>
<dbReference type="GO" id="GO:0016020">
    <property type="term" value="C:membrane"/>
    <property type="evidence" value="ECO:0007669"/>
    <property type="project" value="UniProtKB-SubCell"/>
</dbReference>
<evidence type="ECO:0000256" key="7">
    <source>
        <dbReference type="SAM" id="MobiDB-lite"/>
    </source>
</evidence>
<comment type="subcellular location">
    <subcellularLocation>
        <location evidence="1">Membrane</location>
        <topology evidence="1">Lipid-anchor</topology>
    </subcellularLocation>
</comment>
<evidence type="ECO:0000256" key="3">
    <source>
        <dbReference type="ARBA" id="ARBA00022729"/>
    </source>
</evidence>
<comment type="caution">
    <text evidence="9">The sequence shown here is derived from an EMBL/GenBank/DDBJ whole genome shotgun (WGS) entry which is preliminary data.</text>
</comment>
<keyword evidence="5" id="KW-0564">Palmitate</keyword>